<evidence type="ECO:0000313" key="7">
    <source>
        <dbReference type="Proteomes" id="UP000178162"/>
    </source>
</evidence>
<dbReference type="InterPro" id="IPR036870">
    <property type="entry name" value="Ribosomal_bS18_sf"/>
</dbReference>
<dbReference type="GO" id="GO:0003735">
    <property type="term" value="F:structural constituent of ribosome"/>
    <property type="evidence" value="ECO:0007669"/>
    <property type="project" value="InterPro"/>
</dbReference>
<dbReference type="Gene3D" id="4.10.640.10">
    <property type="entry name" value="Ribosomal protein S18"/>
    <property type="match status" value="1"/>
</dbReference>
<dbReference type="Proteomes" id="UP000178162">
    <property type="component" value="Unassembled WGS sequence"/>
</dbReference>
<dbReference type="PRINTS" id="PR00974">
    <property type="entry name" value="RIBOSOMALS18"/>
</dbReference>
<dbReference type="PANTHER" id="PTHR13479">
    <property type="entry name" value="30S RIBOSOMAL PROTEIN S18"/>
    <property type="match status" value="1"/>
</dbReference>
<sequence length="75" mass="8824">MALNTVYRKRFCLFCKENKTPNYKETETLTRFTTERGKILPRAKTGVCATHQRDLAREIKRARIMSLMPFTVTIK</sequence>
<dbReference type="HAMAP" id="MF_00270">
    <property type="entry name" value="Ribosomal_bS18"/>
    <property type="match status" value="1"/>
</dbReference>
<dbReference type="InterPro" id="IPR001648">
    <property type="entry name" value="Ribosomal_bS18"/>
</dbReference>
<keyword evidence="2 4" id="KW-0689">Ribosomal protein</keyword>
<dbReference type="GO" id="GO:0006412">
    <property type="term" value="P:translation"/>
    <property type="evidence" value="ECO:0007669"/>
    <property type="project" value="UniProtKB-UniRule"/>
</dbReference>
<dbReference type="EMBL" id="MHCR01000029">
    <property type="protein sequence ID" value="OGY24897.1"/>
    <property type="molecule type" value="Genomic_DNA"/>
</dbReference>
<comment type="similarity">
    <text evidence="1 4 5">Belongs to the bacterial ribosomal protein bS18 family.</text>
</comment>
<evidence type="ECO:0000256" key="4">
    <source>
        <dbReference type="HAMAP-Rule" id="MF_00270"/>
    </source>
</evidence>
<dbReference type="Pfam" id="PF01084">
    <property type="entry name" value="Ribosomal_S18"/>
    <property type="match status" value="1"/>
</dbReference>
<evidence type="ECO:0000256" key="2">
    <source>
        <dbReference type="ARBA" id="ARBA00022980"/>
    </source>
</evidence>
<dbReference type="GO" id="GO:0070181">
    <property type="term" value="F:small ribosomal subunit rRNA binding"/>
    <property type="evidence" value="ECO:0007669"/>
    <property type="project" value="TreeGrafter"/>
</dbReference>
<dbReference type="SUPFAM" id="SSF46911">
    <property type="entry name" value="Ribosomal protein S18"/>
    <property type="match status" value="1"/>
</dbReference>
<dbReference type="STRING" id="1802595.A2134_02510"/>
<evidence type="ECO:0000256" key="1">
    <source>
        <dbReference type="ARBA" id="ARBA00005589"/>
    </source>
</evidence>
<keyword evidence="4" id="KW-0694">RNA-binding</keyword>
<dbReference type="AlphaFoldDB" id="A0A1G1WC55"/>
<keyword evidence="3 4" id="KW-0687">Ribonucleoprotein</keyword>
<comment type="function">
    <text evidence="4">Binds as a heterodimer with protein bS6 to the central domain of the 16S rRNA, where it helps stabilize the platform of the 30S subunit.</text>
</comment>
<comment type="caution">
    <text evidence="6">The sequence shown here is derived from an EMBL/GenBank/DDBJ whole genome shotgun (WGS) entry which is preliminary data.</text>
</comment>
<comment type="subunit">
    <text evidence="4">Part of the 30S ribosomal subunit. Forms a tight heterodimer with protein bS6.</text>
</comment>
<gene>
    <name evidence="4" type="primary">rpsR</name>
    <name evidence="6" type="ORF">A2134_02510</name>
</gene>
<dbReference type="PANTHER" id="PTHR13479:SF40">
    <property type="entry name" value="SMALL RIBOSOMAL SUBUNIT PROTEIN BS18M"/>
    <property type="match status" value="1"/>
</dbReference>
<organism evidence="6 7">
    <name type="scientific">Candidatus Woykebacteria bacterium RBG_16_39_9b</name>
    <dbReference type="NCBI Taxonomy" id="1802595"/>
    <lineage>
        <taxon>Bacteria</taxon>
        <taxon>Candidatus Woykeibacteriota</taxon>
    </lineage>
</organism>
<reference evidence="6 7" key="1">
    <citation type="journal article" date="2016" name="Nat. Commun.">
        <title>Thousands of microbial genomes shed light on interconnected biogeochemical processes in an aquifer system.</title>
        <authorList>
            <person name="Anantharaman K."/>
            <person name="Brown C.T."/>
            <person name="Hug L.A."/>
            <person name="Sharon I."/>
            <person name="Castelle C.J."/>
            <person name="Probst A.J."/>
            <person name="Thomas B.C."/>
            <person name="Singh A."/>
            <person name="Wilkins M.J."/>
            <person name="Karaoz U."/>
            <person name="Brodie E.L."/>
            <person name="Williams K.H."/>
            <person name="Hubbard S.S."/>
            <person name="Banfield J.F."/>
        </authorList>
    </citation>
    <scope>NUCLEOTIDE SEQUENCE [LARGE SCALE GENOMIC DNA]</scope>
</reference>
<name>A0A1G1WC55_9BACT</name>
<evidence type="ECO:0000313" key="6">
    <source>
        <dbReference type="EMBL" id="OGY24897.1"/>
    </source>
</evidence>
<proteinExistence type="inferred from homology"/>
<dbReference type="NCBIfam" id="TIGR00165">
    <property type="entry name" value="S18"/>
    <property type="match status" value="1"/>
</dbReference>
<evidence type="ECO:0000256" key="3">
    <source>
        <dbReference type="ARBA" id="ARBA00023274"/>
    </source>
</evidence>
<evidence type="ECO:0000256" key="5">
    <source>
        <dbReference type="RuleBase" id="RU003910"/>
    </source>
</evidence>
<keyword evidence="4" id="KW-0699">rRNA-binding</keyword>
<protein>
    <recommendedName>
        <fullName evidence="4">Small ribosomal subunit protein bS18</fullName>
    </recommendedName>
</protein>
<accession>A0A1G1WC55</accession>
<dbReference type="GO" id="GO:0022627">
    <property type="term" value="C:cytosolic small ribosomal subunit"/>
    <property type="evidence" value="ECO:0007669"/>
    <property type="project" value="TreeGrafter"/>
</dbReference>